<protein>
    <recommendedName>
        <fullName evidence="3">SatD family (SatD)</fullName>
    </recommendedName>
</protein>
<evidence type="ECO:0000313" key="2">
    <source>
        <dbReference type="Proteomes" id="UP001500426"/>
    </source>
</evidence>
<dbReference type="EMBL" id="BAABCS010000030">
    <property type="protein sequence ID" value="GAA4058939.1"/>
    <property type="molecule type" value="Genomic_DNA"/>
</dbReference>
<keyword evidence="2" id="KW-1185">Reference proteome</keyword>
<comment type="caution">
    <text evidence="1">The sequence shown here is derived from an EMBL/GenBank/DDBJ whole genome shotgun (WGS) entry which is preliminary data.</text>
</comment>
<evidence type="ECO:0000313" key="1">
    <source>
        <dbReference type="EMBL" id="GAA4058939.1"/>
    </source>
</evidence>
<accession>A0ABP7V3Q2</accession>
<proteinExistence type="predicted"/>
<evidence type="ECO:0008006" key="3">
    <source>
        <dbReference type="Google" id="ProtNLM"/>
    </source>
</evidence>
<name>A0ABP7V3Q2_9FLAO</name>
<dbReference type="Proteomes" id="UP001500426">
    <property type="component" value="Unassembled WGS sequence"/>
</dbReference>
<sequence>MDDLKALFQTIGKSPNDWEIYRGDEFQLEIKTIEDALTIVFQIKAFFKSIDLDVRMSLGFGDKTHKARKITESNGSAFIRSGETFETLKKQKINLAINSGNAEFDEELNLMLNLSLSFMDNWLQQSAEFVLVAIQNPTLSQEEIGVKLGINQAAVSRRQKRSNYELMMQVDRYFRKKIKSLEI</sequence>
<organism evidence="1 2">
    <name type="scientific">Flavobacterium chungnamense</name>
    <dbReference type="NCBI Taxonomy" id="706182"/>
    <lineage>
        <taxon>Bacteria</taxon>
        <taxon>Pseudomonadati</taxon>
        <taxon>Bacteroidota</taxon>
        <taxon>Flavobacteriia</taxon>
        <taxon>Flavobacteriales</taxon>
        <taxon>Flavobacteriaceae</taxon>
        <taxon>Flavobacterium</taxon>
    </lineage>
</organism>
<reference evidence="2" key="1">
    <citation type="journal article" date="2019" name="Int. J. Syst. Evol. Microbiol.">
        <title>The Global Catalogue of Microorganisms (GCM) 10K type strain sequencing project: providing services to taxonomists for standard genome sequencing and annotation.</title>
        <authorList>
            <consortium name="The Broad Institute Genomics Platform"/>
            <consortium name="The Broad Institute Genome Sequencing Center for Infectious Disease"/>
            <person name="Wu L."/>
            <person name="Ma J."/>
        </authorList>
    </citation>
    <scope>NUCLEOTIDE SEQUENCE [LARGE SCALE GENOMIC DNA]</scope>
    <source>
        <strain evidence="2">JCM 17068</strain>
    </source>
</reference>
<gene>
    <name evidence="1" type="ORF">GCM10022388_27120</name>
</gene>